<name>A0ABW4FHY7_9PSEU</name>
<comment type="caution">
    <text evidence="2">The sequence shown here is derived from an EMBL/GenBank/DDBJ whole genome shotgun (WGS) entry which is preliminary data.</text>
</comment>
<protein>
    <submittedName>
        <fullName evidence="2">Uncharacterized protein</fullName>
    </submittedName>
</protein>
<gene>
    <name evidence="2" type="ORF">ACFSCY_12405</name>
</gene>
<dbReference type="RefSeq" id="WP_343977122.1">
    <property type="nucleotide sequence ID" value="NZ_BAAAJG010000008.1"/>
</dbReference>
<reference evidence="3" key="1">
    <citation type="journal article" date="2019" name="Int. J. Syst. Evol. Microbiol.">
        <title>The Global Catalogue of Microorganisms (GCM) 10K type strain sequencing project: providing services to taxonomists for standard genome sequencing and annotation.</title>
        <authorList>
            <consortium name="The Broad Institute Genomics Platform"/>
            <consortium name="The Broad Institute Genome Sequencing Center for Infectious Disease"/>
            <person name="Wu L."/>
            <person name="Ma J."/>
        </authorList>
    </citation>
    <scope>NUCLEOTIDE SEQUENCE [LARGE SCALE GENOMIC DNA]</scope>
    <source>
        <strain evidence="3">JCM 12165</strain>
    </source>
</reference>
<dbReference type="Pfam" id="PF21274">
    <property type="entry name" value="Rng_hyd_C"/>
    <property type="match status" value="1"/>
</dbReference>
<evidence type="ECO:0000313" key="2">
    <source>
        <dbReference type="EMBL" id="MFD1530245.1"/>
    </source>
</evidence>
<keyword evidence="3" id="KW-1185">Reference proteome</keyword>
<feature type="compositionally biased region" description="Basic residues" evidence="1">
    <location>
        <begin position="40"/>
        <end position="56"/>
    </location>
</feature>
<accession>A0ABW4FHY7</accession>
<proteinExistence type="predicted"/>
<sequence>MTTNSPSSSAGRRVRAARAPSRPRGCSGSGSPADPAPGTRRARRSGRPRPSARRTRSTVDLAGPGWALVVAGDVQPWEHGVAGAPVSVPAHRLDADCLPAGSALLLRPDQVVAWRGTDPAAPAGVVRTLLGLTGRHDDRIGTSSGRIRMP</sequence>
<dbReference type="Gene3D" id="3.40.30.120">
    <property type="match status" value="1"/>
</dbReference>
<feature type="region of interest" description="Disordered" evidence="1">
    <location>
        <begin position="1"/>
        <end position="62"/>
    </location>
</feature>
<organism evidence="2 3">
    <name type="scientific">Pseudonocardia aurantiaca</name>
    <dbReference type="NCBI Taxonomy" id="75290"/>
    <lineage>
        <taxon>Bacteria</taxon>
        <taxon>Bacillati</taxon>
        <taxon>Actinomycetota</taxon>
        <taxon>Actinomycetes</taxon>
        <taxon>Pseudonocardiales</taxon>
        <taxon>Pseudonocardiaceae</taxon>
        <taxon>Pseudonocardia</taxon>
    </lineage>
</organism>
<feature type="compositionally biased region" description="Low complexity" evidence="1">
    <location>
        <begin position="1"/>
        <end position="39"/>
    </location>
</feature>
<evidence type="ECO:0000313" key="3">
    <source>
        <dbReference type="Proteomes" id="UP001597145"/>
    </source>
</evidence>
<dbReference type="EMBL" id="JBHUCP010000007">
    <property type="protein sequence ID" value="MFD1530245.1"/>
    <property type="molecule type" value="Genomic_DNA"/>
</dbReference>
<dbReference type="Proteomes" id="UP001597145">
    <property type="component" value="Unassembled WGS sequence"/>
</dbReference>
<evidence type="ECO:0000256" key="1">
    <source>
        <dbReference type="SAM" id="MobiDB-lite"/>
    </source>
</evidence>